<dbReference type="RefSeq" id="WP_166630147.1">
    <property type="nucleotide sequence ID" value="NZ_JBHMCY010000085.1"/>
</dbReference>
<evidence type="ECO:0000313" key="3">
    <source>
        <dbReference type="Proteomes" id="UP001589709"/>
    </source>
</evidence>
<organism evidence="2 3">
    <name type="scientific">Streptomyces cinereospinus</name>
    <dbReference type="NCBI Taxonomy" id="285561"/>
    <lineage>
        <taxon>Bacteria</taxon>
        <taxon>Bacillati</taxon>
        <taxon>Actinomycetota</taxon>
        <taxon>Actinomycetes</taxon>
        <taxon>Kitasatosporales</taxon>
        <taxon>Streptomycetaceae</taxon>
        <taxon>Streptomyces</taxon>
    </lineage>
</organism>
<feature type="transmembrane region" description="Helical" evidence="1">
    <location>
        <begin position="47"/>
        <end position="67"/>
    </location>
</feature>
<evidence type="ECO:0000313" key="2">
    <source>
        <dbReference type="EMBL" id="MFB9466981.1"/>
    </source>
</evidence>
<keyword evidence="1" id="KW-0812">Transmembrane</keyword>
<protein>
    <submittedName>
        <fullName evidence="2">Uncharacterized protein</fullName>
    </submittedName>
</protein>
<evidence type="ECO:0000256" key="1">
    <source>
        <dbReference type="SAM" id="Phobius"/>
    </source>
</evidence>
<accession>A0ABV5NAB9</accession>
<keyword evidence="3" id="KW-1185">Reference proteome</keyword>
<keyword evidence="1" id="KW-1133">Transmembrane helix</keyword>
<comment type="caution">
    <text evidence="2">The sequence shown here is derived from an EMBL/GenBank/DDBJ whole genome shotgun (WGS) entry which is preliminary data.</text>
</comment>
<sequence>MSLALIVAFLVLAVTVLCAALMAALAGLLHRLDGASLPVAMREAVSAFFIMFATGIAALALLTSWMLR</sequence>
<reference evidence="2 3" key="1">
    <citation type="submission" date="2024-09" db="EMBL/GenBank/DDBJ databases">
        <authorList>
            <person name="Sun Q."/>
            <person name="Mori K."/>
        </authorList>
    </citation>
    <scope>NUCLEOTIDE SEQUENCE [LARGE SCALE GENOMIC DNA]</scope>
    <source>
        <strain evidence="2 3">JCM 6917</strain>
    </source>
</reference>
<keyword evidence="1" id="KW-0472">Membrane</keyword>
<gene>
    <name evidence="2" type="ORF">ACFF45_30870</name>
</gene>
<dbReference type="EMBL" id="JBHMCY010000085">
    <property type="protein sequence ID" value="MFB9466981.1"/>
    <property type="molecule type" value="Genomic_DNA"/>
</dbReference>
<name>A0ABV5NAB9_9ACTN</name>
<proteinExistence type="predicted"/>
<dbReference type="Proteomes" id="UP001589709">
    <property type="component" value="Unassembled WGS sequence"/>
</dbReference>